<protein>
    <submittedName>
        <fullName evidence="2">Uncharacterized protein</fullName>
    </submittedName>
</protein>
<feature type="compositionally biased region" description="Basic residues" evidence="1">
    <location>
        <begin position="83"/>
        <end position="94"/>
    </location>
</feature>
<name>A0AAV6UKG6_9ARAC</name>
<feature type="compositionally biased region" description="Basic residues" evidence="1">
    <location>
        <begin position="63"/>
        <end position="73"/>
    </location>
</feature>
<sequence>MLQSWEEEATRYIASRPQQGAKFKTQMQEESKREKKRYMLQSWEEEEGRPQDISLLGPNKGPSSRHRCKKKASEKRSDICCSRGRKRKGGHKIYRFSAPTRGQVQDTDARRK</sequence>
<organism evidence="2 3">
    <name type="scientific">Oedothorax gibbosus</name>
    <dbReference type="NCBI Taxonomy" id="931172"/>
    <lineage>
        <taxon>Eukaryota</taxon>
        <taxon>Metazoa</taxon>
        <taxon>Ecdysozoa</taxon>
        <taxon>Arthropoda</taxon>
        <taxon>Chelicerata</taxon>
        <taxon>Arachnida</taxon>
        <taxon>Araneae</taxon>
        <taxon>Araneomorphae</taxon>
        <taxon>Entelegynae</taxon>
        <taxon>Araneoidea</taxon>
        <taxon>Linyphiidae</taxon>
        <taxon>Erigoninae</taxon>
        <taxon>Oedothorax</taxon>
    </lineage>
</organism>
<evidence type="ECO:0000256" key="1">
    <source>
        <dbReference type="SAM" id="MobiDB-lite"/>
    </source>
</evidence>
<gene>
    <name evidence="2" type="ORF">JTE90_010228</name>
</gene>
<feature type="region of interest" description="Disordered" evidence="1">
    <location>
        <begin position="1"/>
        <end position="112"/>
    </location>
</feature>
<comment type="caution">
    <text evidence="2">The sequence shown here is derived from an EMBL/GenBank/DDBJ whole genome shotgun (WGS) entry which is preliminary data.</text>
</comment>
<accession>A0AAV6UKG6</accession>
<dbReference type="Proteomes" id="UP000827092">
    <property type="component" value="Unassembled WGS sequence"/>
</dbReference>
<reference evidence="2 3" key="1">
    <citation type="journal article" date="2022" name="Nat. Ecol. Evol.">
        <title>A masculinizing supergene underlies an exaggerated male reproductive morph in a spider.</title>
        <authorList>
            <person name="Hendrickx F."/>
            <person name="De Corte Z."/>
            <person name="Sonet G."/>
            <person name="Van Belleghem S.M."/>
            <person name="Kostlbacher S."/>
            <person name="Vangestel C."/>
        </authorList>
    </citation>
    <scope>NUCLEOTIDE SEQUENCE [LARGE SCALE GENOMIC DNA]</scope>
    <source>
        <strain evidence="2">W744_W776</strain>
    </source>
</reference>
<evidence type="ECO:0000313" key="3">
    <source>
        <dbReference type="Proteomes" id="UP000827092"/>
    </source>
</evidence>
<proteinExistence type="predicted"/>
<evidence type="ECO:0000313" key="2">
    <source>
        <dbReference type="EMBL" id="KAG8184193.1"/>
    </source>
</evidence>
<dbReference type="AlphaFoldDB" id="A0AAV6UKG6"/>
<keyword evidence="3" id="KW-1185">Reference proteome</keyword>
<dbReference type="EMBL" id="JAFNEN010000385">
    <property type="protein sequence ID" value="KAG8184193.1"/>
    <property type="molecule type" value="Genomic_DNA"/>
</dbReference>